<evidence type="ECO:0000313" key="14">
    <source>
        <dbReference type="EMBL" id="SQD93293.1"/>
    </source>
</evidence>
<keyword evidence="3 12" id="KW-0963">Cytoplasm</keyword>
<dbReference type="InterPro" id="IPR027492">
    <property type="entry name" value="RNA_MTrfase_RlmN"/>
</dbReference>
<dbReference type="GO" id="GO:0070040">
    <property type="term" value="F:rRNA (adenine(2503)-C2-)-methyltransferase activity"/>
    <property type="evidence" value="ECO:0007669"/>
    <property type="project" value="UniProtKB-UniRule"/>
</dbReference>
<dbReference type="NCBIfam" id="TIGR00048">
    <property type="entry name" value="rRNA_mod_RlmN"/>
    <property type="match status" value="1"/>
</dbReference>
<dbReference type="SFLD" id="SFLDG01062">
    <property type="entry name" value="methyltransferase_(Class_A)"/>
    <property type="match status" value="1"/>
</dbReference>
<dbReference type="SFLD" id="SFLDS00029">
    <property type="entry name" value="Radical_SAM"/>
    <property type="match status" value="1"/>
</dbReference>
<evidence type="ECO:0000256" key="3">
    <source>
        <dbReference type="ARBA" id="ARBA00022490"/>
    </source>
</evidence>
<gene>
    <name evidence="12 14" type="primary">rlmN</name>
    <name evidence="14" type="ORF">BARAN1_1271</name>
</gene>
<feature type="domain" description="Radical SAM core" evidence="13">
    <location>
        <begin position="98"/>
        <end position="333"/>
    </location>
</feature>
<dbReference type="KEGG" id="bana:BARAN1_1271"/>
<feature type="active site" description="Proton acceptor" evidence="12">
    <location>
        <position position="92"/>
    </location>
</feature>
<comment type="similarity">
    <text evidence="12">Belongs to the radical SAM superfamily. RlmN family.</text>
</comment>
<keyword evidence="8 12" id="KW-0819">tRNA processing</keyword>
<dbReference type="InterPro" id="IPR048641">
    <property type="entry name" value="RlmN_N"/>
</dbReference>
<dbReference type="Gene3D" id="3.20.20.70">
    <property type="entry name" value="Aldolase class I"/>
    <property type="match status" value="1"/>
</dbReference>
<evidence type="ECO:0000256" key="5">
    <source>
        <dbReference type="ARBA" id="ARBA00022603"/>
    </source>
</evidence>
<dbReference type="GO" id="GO:0000049">
    <property type="term" value="F:tRNA binding"/>
    <property type="evidence" value="ECO:0007669"/>
    <property type="project" value="UniProtKB-UniRule"/>
</dbReference>
<organism evidence="14 15">
    <name type="scientific">Candidatus Bipolaricaulis anaerobius</name>
    <dbReference type="NCBI Taxonomy" id="2026885"/>
    <lineage>
        <taxon>Bacteria</taxon>
        <taxon>Candidatus Bipolaricaulota</taxon>
        <taxon>Candidatus Bipolaricaulia</taxon>
        <taxon>Candidatus Bipolaricaulales</taxon>
        <taxon>Candidatus Bipolaricaulaceae</taxon>
        <taxon>Candidatus Bipolaricaulis</taxon>
    </lineage>
</organism>
<evidence type="ECO:0000256" key="9">
    <source>
        <dbReference type="ARBA" id="ARBA00022723"/>
    </source>
</evidence>
<evidence type="ECO:0000256" key="7">
    <source>
        <dbReference type="ARBA" id="ARBA00022691"/>
    </source>
</evidence>
<evidence type="ECO:0000256" key="1">
    <source>
        <dbReference type="ARBA" id="ARBA00004496"/>
    </source>
</evidence>
<dbReference type="GO" id="GO:0019843">
    <property type="term" value="F:rRNA binding"/>
    <property type="evidence" value="ECO:0007669"/>
    <property type="project" value="UniProtKB-UniRule"/>
</dbReference>
<comment type="cofactor">
    <cofactor evidence="12">
        <name>[4Fe-4S] cluster</name>
        <dbReference type="ChEBI" id="CHEBI:49883"/>
    </cofactor>
    <text evidence="12">Binds 1 [4Fe-4S] cluster. The cluster is coordinated with 3 cysteines and an exchangeable S-adenosyl-L-methionine.</text>
</comment>
<keyword evidence="11 12" id="KW-0411">Iron-sulfur</keyword>
<dbReference type="SUPFAM" id="SSF102114">
    <property type="entry name" value="Radical SAM enzymes"/>
    <property type="match status" value="1"/>
</dbReference>
<keyword evidence="10 12" id="KW-0408">Iron</keyword>
<dbReference type="GO" id="GO:0070475">
    <property type="term" value="P:rRNA base methylation"/>
    <property type="evidence" value="ECO:0007669"/>
    <property type="project" value="UniProtKB-UniRule"/>
</dbReference>
<name>A0A2X3K8I0_9BACT</name>
<protein>
    <recommendedName>
        <fullName evidence="12">Probable dual-specificity RNA methyltransferase RlmN</fullName>
        <ecNumber evidence="12">2.1.1.192</ecNumber>
    </recommendedName>
    <alternativeName>
        <fullName evidence="12">23S rRNA (adenine(2503)-C(2))-methyltransferase</fullName>
    </alternativeName>
    <alternativeName>
        <fullName evidence="12">23S rRNA m2A2503 methyltransferase</fullName>
    </alternativeName>
    <alternativeName>
        <fullName evidence="12">Ribosomal RNA large subunit methyltransferase N</fullName>
    </alternativeName>
    <alternativeName>
        <fullName evidence="12">tRNA (adenine(37)-C(2))-methyltransferase</fullName>
    </alternativeName>
    <alternativeName>
        <fullName evidence="12">tRNA m2A37 methyltransferase</fullName>
    </alternativeName>
</protein>
<dbReference type="GO" id="GO:0046872">
    <property type="term" value="F:metal ion binding"/>
    <property type="evidence" value="ECO:0007669"/>
    <property type="project" value="UniProtKB-KW"/>
</dbReference>
<dbReference type="InterPro" id="IPR013785">
    <property type="entry name" value="Aldolase_TIM"/>
</dbReference>
<evidence type="ECO:0000256" key="8">
    <source>
        <dbReference type="ARBA" id="ARBA00022694"/>
    </source>
</evidence>
<dbReference type="EC" id="2.1.1.192" evidence="12"/>
<dbReference type="PANTHER" id="PTHR30544:SF5">
    <property type="entry name" value="RADICAL SAM CORE DOMAIN-CONTAINING PROTEIN"/>
    <property type="match status" value="1"/>
</dbReference>
<proteinExistence type="inferred from homology"/>
<dbReference type="InterPro" id="IPR007197">
    <property type="entry name" value="rSAM"/>
</dbReference>
<dbReference type="InterPro" id="IPR004383">
    <property type="entry name" value="rRNA_lsu_MTrfase_RlmN/Cfr"/>
</dbReference>
<dbReference type="GO" id="GO:0002935">
    <property type="term" value="F:tRNA (adenine(37)-C2)-methyltransferase activity"/>
    <property type="evidence" value="ECO:0007669"/>
    <property type="project" value="UniProtKB-UniRule"/>
</dbReference>
<dbReference type="Gene3D" id="1.10.150.530">
    <property type="match status" value="1"/>
</dbReference>
<feature type="binding site" evidence="12">
    <location>
        <position position="116"/>
    </location>
    <ligand>
        <name>[4Fe-4S] cluster</name>
        <dbReference type="ChEBI" id="CHEBI:49883"/>
        <note>4Fe-4S-S-AdoMet</note>
    </ligand>
</feature>
<feature type="binding site" evidence="12">
    <location>
        <begin position="162"/>
        <end position="163"/>
    </location>
    <ligand>
        <name>S-adenosyl-L-methionine</name>
        <dbReference type="ChEBI" id="CHEBI:59789"/>
    </ligand>
</feature>
<keyword evidence="7 12" id="KW-0949">S-adenosyl-L-methionine</keyword>
<dbReference type="Proteomes" id="UP000249818">
    <property type="component" value="Chromosome BARAN1"/>
</dbReference>
<evidence type="ECO:0000256" key="10">
    <source>
        <dbReference type="ARBA" id="ARBA00023004"/>
    </source>
</evidence>
<reference evidence="15" key="1">
    <citation type="submission" date="2018-05" db="EMBL/GenBank/DDBJ databases">
        <authorList>
            <person name="Hao L."/>
        </authorList>
    </citation>
    <scope>NUCLEOTIDE SEQUENCE [LARGE SCALE GENOMIC DNA]</scope>
</reference>
<comment type="miscellaneous">
    <text evidence="12">Reaction proceeds by a ping-pong mechanism involving intermediate methylation of a conserved cysteine residue.</text>
</comment>
<keyword evidence="12" id="KW-1015">Disulfide bond</keyword>
<feature type="binding site" evidence="12">
    <location>
        <position position="119"/>
    </location>
    <ligand>
        <name>[4Fe-4S] cluster</name>
        <dbReference type="ChEBI" id="CHEBI:49883"/>
        <note>4Fe-4S-S-AdoMet</note>
    </ligand>
</feature>
<evidence type="ECO:0000256" key="4">
    <source>
        <dbReference type="ARBA" id="ARBA00022552"/>
    </source>
</evidence>
<dbReference type="Pfam" id="PF21016">
    <property type="entry name" value="RlmN_N"/>
    <property type="match status" value="1"/>
</dbReference>
<keyword evidence="6 12" id="KW-0808">Transferase</keyword>
<keyword evidence="15" id="KW-1185">Reference proteome</keyword>
<sequence>MAKPNLLDLAYPDLAAELAAWGEPAYRADQVWGWAWGELATDFGAMTNLPRDLRARLGEAFTLAGPVPIARQGDGEGTEKVLLSLRDGQAIEAVLIREDGRRTVCISTQVGCPVGCPFCATGRMGYVRDLTAGEIASQVLHFARELRGAGERVTHVVVMGMGEPLLNYDATLQALRNLNDPRGFALGARRVTVSTVGVVPGIVRLAGEGLQVNLAVSLHAPTDALRRELVPLAERWPLADVLAAADRYASATGRRVSYEYVLLRGVNDRLDHARGLARLLRGRLAHVNLIPFNPAPGLPYQPPDPDAVDAFRRELVLHSVDATVRRSRGVAIEAGCGQLRGQRADGALEQPS</sequence>
<dbReference type="InterPro" id="IPR040072">
    <property type="entry name" value="Methyltransferase_A"/>
</dbReference>
<feature type="active site" description="S-methylcysteine intermediate" evidence="12">
    <location>
        <position position="336"/>
    </location>
</feature>
<evidence type="ECO:0000256" key="2">
    <source>
        <dbReference type="ARBA" id="ARBA00022485"/>
    </source>
</evidence>
<dbReference type="InterPro" id="IPR058240">
    <property type="entry name" value="rSAM_sf"/>
</dbReference>
<dbReference type="CDD" id="cd01335">
    <property type="entry name" value="Radical_SAM"/>
    <property type="match status" value="1"/>
</dbReference>
<dbReference type="GO" id="GO:0030488">
    <property type="term" value="P:tRNA methylation"/>
    <property type="evidence" value="ECO:0007669"/>
    <property type="project" value="UniProtKB-UniRule"/>
</dbReference>
<feature type="binding site" evidence="12">
    <location>
        <position position="112"/>
    </location>
    <ligand>
        <name>[4Fe-4S] cluster</name>
        <dbReference type="ChEBI" id="CHEBI:49883"/>
        <note>4Fe-4S-S-AdoMet</note>
    </ligand>
</feature>
<evidence type="ECO:0000313" key="15">
    <source>
        <dbReference type="Proteomes" id="UP000249818"/>
    </source>
</evidence>
<feature type="binding site" evidence="12">
    <location>
        <begin position="217"/>
        <end position="219"/>
    </location>
    <ligand>
        <name>S-adenosyl-L-methionine</name>
        <dbReference type="ChEBI" id="CHEBI:59789"/>
    </ligand>
</feature>
<evidence type="ECO:0000256" key="11">
    <source>
        <dbReference type="ARBA" id="ARBA00023014"/>
    </source>
</evidence>
<keyword evidence="5 12" id="KW-0489">Methyltransferase</keyword>
<comment type="catalytic activity">
    <reaction evidence="12">
        <text>adenosine(2503) in 23S rRNA + 2 reduced [2Fe-2S]-[ferredoxin] + 2 S-adenosyl-L-methionine = 2-methyladenosine(2503) in 23S rRNA + 5'-deoxyadenosine + L-methionine + 2 oxidized [2Fe-2S]-[ferredoxin] + S-adenosyl-L-homocysteine</text>
        <dbReference type="Rhea" id="RHEA:42916"/>
        <dbReference type="Rhea" id="RHEA-COMP:10000"/>
        <dbReference type="Rhea" id="RHEA-COMP:10001"/>
        <dbReference type="Rhea" id="RHEA-COMP:10152"/>
        <dbReference type="Rhea" id="RHEA-COMP:10282"/>
        <dbReference type="ChEBI" id="CHEBI:17319"/>
        <dbReference type="ChEBI" id="CHEBI:33737"/>
        <dbReference type="ChEBI" id="CHEBI:33738"/>
        <dbReference type="ChEBI" id="CHEBI:57844"/>
        <dbReference type="ChEBI" id="CHEBI:57856"/>
        <dbReference type="ChEBI" id="CHEBI:59789"/>
        <dbReference type="ChEBI" id="CHEBI:74411"/>
        <dbReference type="ChEBI" id="CHEBI:74497"/>
        <dbReference type="EC" id="2.1.1.192"/>
    </reaction>
</comment>
<accession>A0A2X3K8I0</accession>
<dbReference type="RefSeq" id="WP_122031676.1">
    <property type="nucleotide sequence ID" value="NZ_LS483254.1"/>
</dbReference>
<evidence type="ECO:0000259" key="13">
    <source>
        <dbReference type="PROSITE" id="PS51918"/>
    </source>
</evidence>
<dbReference type="PIRSF" id="PIRSF006004">
    <property type="entry name" value="CHP00048"/>
    <property type="match status" value="1"/>
</dbReference>
<dbReference type="GO" id="GO:0005737">
    <property type="term" value="C:cytoplasm"/>
    <property type="evidence" value="ECO:0007669"/>
    <property type="project" value="UniProtKB-SubCell"/>
</dbReference>
<keyword evidence="2 12" id="KW-0004">4Fe-4S</keyword>
<comment type="function">
    <text evidence="12">Specifically methylates position 2 of adenine 2503 in 23S rRNA and position 2 of adenine 37 in tRNAs.</text>
</comment>
<dbReference type="Pfam" id="PF04055">
    <property type="entry name" value="Radical_SAM"/>
    <property type="match status" value="1"/>
</dbReference>
<dbReference type="PANTHER" id="PTHR30544">
    <property type="entry name" value="23S RRNA METHYLTRANSFERASE"/>
    <property type="match status" value="1"/>
</dbReference>
<keyword evidence="9 12" id="KW-0479">Metal-binding</keyword>
<keyword evidence="4 12" id="KW-0698">rRNA processing</keyword>
<dbReference type="GO" id="GO:0051539">
    <property type="term" value="F:4 iron, 4 sulfur cluster binding"/>
    <property type="evidence" value="ECO:0007669"/>
    <property type="project" value="UniProtKB-UniRule"/>
</dbReference>
<dbReference type="AlphaFoldDB" id="A0A2X3K8I0"/>
<dbReference type="EMBL" id="LS483254">
    <property type="protein sequence ID" value="SQD93293.1"/>
    <property type="molecule type" value="Genomic_DNA"/>
</dbReference>
<dbReference type="HAMAP" id="MF_01849">
    <property type="entry name" value="RNA_methyltr_RlmN"/>
    <property type="match status" value="1"/>
</dbReference>
<evidence type="ECO:0000256" key="6">
    <source>
        <dbReference type="ARBA" id="ARBA00022679"/>
    </source>
</evidence>
<comment type="caution">
    <text evidence="12">Lacks conserved residue(s) required for the propagation of feature annotation.</text>
</comment>
<evidence type="ECO:0000256" key="12">
    <source>
        <dbReference type="HAMAP-Rule" id="MF_01849"/>
    </source>
</evidence>
<dbReference type="FunFam" id="3.20.20.70:FF:000014">
    <property type="entry name" value="Probable dual-specificity RNA methyltransferase RlmN"/>
    <property type="match status" value="1"/>
</dbReference>
<dbReference type="SFLD" id="SFLDF00275">
    <property type="entry name" value="adenosine_C2_methyltransferase"/>
    <property type="match status" value="1"/>
</dbReference>
<dbReference type="PROSITE" id="PS51918">
    <property type="entry name" value="RADICAL_SAM"/>
    <property type="match status" value="1"/>
</dbReference>
<dbReference type="OrthoDB" id="9793973at2"/>
<feature type="binding site" evidence="12">
    <location>
        <position position="293"/>
    </location>
    <ligand>
        <name>S-adenosyl-L-methionine</name>
        <dbReference type="ChEBI" id="CHEBI:59789"/>
    </ligand>
</feature>
<comment type="subcellular location">
    <subcellularLocation>
        <location evidence="1 12">Cytoplasm</location>
    </subcellularLocation>
</comment>
<comment type="catalytic activity">
    <reaction evidence="12">
        <text>adenosine(37) in tRNA + 2 reduced [2Fe-2S]-[ferredoxin] + 2 S-adenosyl-L-methionine = 2-methyladenosine(37) in tRNA + 5'-deoxyadenosine + L-methionine + 2 oxidized [2Fe-2S]-[ferredoxin] + S-adenosyl-L-homocysteine</text>
        <dbReference type="Rhea" id="RHEA:43332"/>
        <dbReference type="Rhea" id="RHEA-COMP:10000"/>
        <dbReference type="Rhea" id="RHEA-COMP:10001"/>
        <dbReference type="Rhea" id="RHEA-COMP:10162"/>
        <dbReference type="Rhea" id="RHEA-COMP:10485"/>
        <dbReference type="ChEBI" id="CHEBI:17319"/>
        <dbReference type="ChEBI" id="CHEBI:33737"/>
        <dbReference type="ChEBI" id="CHEBI:33738"/>
        <dbReference type="ChEBI" id="CHEBI:57844"/>
        <dbReference type="ChEBI" id="CHEBI:57856"/>
        <dbReference type="ChEBI" id="CHEBI:59789"/>
        <dbReference type="ChEBI" id="CHEBI:74411"/>
        <dbReference type="ChEBI" id="CHEBI:74497"/>
        <dbReference type="EC" id="2.1.1.192"/>
    </reaction>
</comment>
<feature type="binding site" evidence="12">
    <location>
        <position position="194"/>
    </location>
    <ligand>
        <name>S-adenosyl-L-methionine</name>
        <dbReference type="ChEBI" id="CHEBI:59789"/>
    </ligand>
</feature>